<accession>A0AAD5T9M8</accession>
<feature type="transmembrane region" description="Helical" evidence="5">
    <location>
        <begin position="112"/>
        <end position="129"/>
    </location>
</feature>
<dbReference type="InterPro" id="IPR005828">
    <property type="entry name" value="MFS_sugar_transport-like"/>
</dbReference>
<dbReference type="EMBL" id="JADGJH010000063">
    <property type="protein sequence ID" value="KAJ3139793.1"/>
    <property type="molecule type" value="Genomic_DNA"/>
</dbReference>
<feature type="transmembrane region" description="Helical" evidence="5">
    <location>
        <begin position="149"/>
        <end position="167"/>
    </location>
</feature>
<proteinExistence type="predicted"/>
<keyword evidence="7" id="KW-1185">Reference proteome</keyword>
<keyword evidence="4 5" id="KW-0472">Membrane</keyword>
<evidence type="ECO:0000256" key="2">
    <source>
        <dbReference type="ARBA" id="ARBA00022692"/>
    </source>
</evidence>
<protein>
    <recommendedName>
        <fullName evidence="8">Major facilitator superfamily (MFS) profile domain-containing protein</fullName>
    </recommendedName>
</protein>
<dbReference type="Proteomes" id="UP001211907">
    <property type="component" value="Unassembled WGS sequence"/>
</dbReference>
<dbReference type="InterPro" id="IPR050360">
    <property type="entry name" value="MFS_Sugar_Transporters"/>
</dbReference>
<keyword evidence="3 5" id="KW-1133">Transmembrane helix</keyword>
<reference evidence="6" key="1">
    <citation type="submission" date="2020-05" db="EMBL/GenBank/DDBJ databases">
        <title>Phylogenomic resolution of chytrid fungi.</title>
        <authorList>
            <person name="Stajich J.E."/>
            <person name="Amses K."/>
            <person name="Simmons R."/>
            <person name="Seto K."/>
            <person name="Myers J."/>
            <person name="Bonds A."/>
            <person name="Quandt C.A."/>
            <person name="Barry K."/>
            <person name="Liu P."/>
            <person name="Grigoriev I."/>
            <person name="Longcore J.E."/>
            <person name="James T.Y."/>
        </authorList>
    </citation>
    <scope>NUCLEOTIDE SEQUENCE</scope>
    <source>
        <strain evidence="6">JEL0513</strain>
    </source>
</reference>
<evidence type="ECO:0000313" key="6">
    <source>
        <dbReference type="EMBL" id="KAJ3139793.1"/>
    </source>
</evidence>
<evidence type="ECO:0000256" key="3">
    <source>
        <dbReference type="ARBA" id="ARBA00022989"/>
    </source>
</evidence>
<gene>
    <name evidence="6" type="ORF">HK100_010970</name>
</gene>
<evidence type="ECO:0000313" key="7">
    <source>
        <dbReference type="Proteomes" id="UP001211907"/>
    </source>
</evidence>
<dbReference type="PANTHER" id="PTHR48022:SF2">
    <property type="entry name" value="PLASTIDIC GLUCOSE TRANSPORTER 4"/>
    <property type="match status" value="1"/>
</dbReference>
<dbReference type="Pfam" id="PF00083">
    <property type="entry name" value="Sugar_tr"/>
    <property type="match status" value="1"/>
</dbReference>
<dbReference type="SUPFAM" id="SSF103473">
    <property type="entry name" value="MFS general substrate transporter"/>
    <property type="match status" value="1"/>
</dbReference>
<evidence type="ECO:0000256" key="5">
    <source>
        <dbReference type="SAM" id="Phobius"/>
    </source>
</evidence>
<sequence length="347" mass="40278">MESAHPAWRAFFGDGPWQWRVPIMMQWIWVVVLTYLYFIVPETPRLLISKGKIDEARAVIIKWQADGDETNPMIDKQMEEIKRQLDTEPKFSYWQSINPLPLFKSANYRRRMYILMATSWFWNLVNLAPSGQVYTTEIYNLLGVNNPSMKQGLDIGGDIFTVFGAYYGSFGPERYGRRFLQLWGYGGAVFFIFWQALAMDLYKRFGNSFGWAVVFFGMRYLAGFYSSLITAPSANLFGDEIMPFENRSRALFVQQTVSTALGFLTTWLQVYVINWLGNELYWWLFGYSIVQFATVYLMFPETKGRTLEQIGRIFDSPTPVKTSLQALKEYEAHHTLKQDAEIGGEKS</sequence>
<name>A0AAD5T9M8_9FUNG</name>
<dbReference type="InterPro" id="IPR036259">
    <property type="entry name" value="MFS_trans_sf"/>
</dbReference>
<evidence type="ECO:0000256" key="4">
    <source>
        <dbReference type="ARBA" id="ARBA00023136"/>
    </source>
</evidence>
<organism evidence="6 7">
    <name type="scientific">Physocladia obscura</name>
    <dbReference type="NCBI Taxonomy" id="109957"/>
    <lineage>
        <taxon>Eukaryota</taxon>
        <taxon>Fungi</taxon>
        <taxon>Fungi incertae sedis</taxon>
        <taxon>Chytridiomycota</taxon>
        <taxon>Chytridiomycota incertae sedis</taxon>
        <taxon>Chytridiomycetes</taxon>
        <taxon>Chytridiales</taxon>
        <taxon>Chytriomycetaceae</taxon>
        <taxon>Physocladia</taxon>
    </lineage>
</organism>
<feature type="transmembrane region" description="Helical" evidence="5">
    <location>
        <begin position="280"/>
        <end position="299"/>
    </location>
</feature>
<dbReference type="Gene3D" id="1.20.1250.20">
    <property type="entry name" value="MFS general substrate transporter like domains"/>
    <property type="match status" value="1"/>
</dbReference>
<evidence type="ECO:0000256" key="1">
    <source>
        <dbReference type="ARBA" id="ARBA00004141"/>
    </source>
</evidence>
<comment type="subcellular location">
    <subcellularLocation>
        <location evidence="1">Membrane</location>
        <topology evidence="1">Multi-pass membrane protein</topology>
    </subcellularLocation>
</comment>
<feature type="transmembrane region" description="Helical" evidence="5">
    <location>
        <begin position="250"/>
        <end position="268"/>
    </location>
</feature>
<feature type="transmembrane region" description="Helical" evidence="5">
    <location>
        <begin position="209"/>
        <end position="229"/>
    </location>
</feature>
<comment type="caution">
    <text evidence="6">The sequence shown here is derived from an EMBL/GenBank/DDBJ whole genome shotgun (WGS) entry which is preliminary data.</text>
</comment>
<dbReference type="PANTHER" id="PTHR48022">
    <property type="entry name" value="PLASTIDIC GLUCOSE TRANSPORTER 4"/>
    <property type="match status" value="1"/>
</dbReference>
<dbReference type="AlphaFoldDB" id="A0AAD5T9M8"/>
<feature type="transmembrane region" description="Helical" evidence="5">
    <location>
        <begin position="20"/>
        <end position="40"/>
    </location>
</feature>
<keyword evidence="2 5" id="KW-0812">Transmembrane</keyword>
<feature type="transmembrane region" description="Helical" evidence="5">
    <location>
        <begin position="179"/>
        <end position="197"/>
    </location>
</feature>
<dbReference type="GO" id="GO:0005351">
    <property type="term" value="F:carbohydrate:proton symporter activity"/>
    <property type="evidence" value="ECO:0007669"/>
    <property type="project" value="TreeGrafter"/>
</dbReference>
<dbReference type="GO" id="GO:0016020">
    <property type="term" value="C:membrane"/>
    <property type="evidence" value="ECO:0007669"/>
    <property type="project" value="UniProtKB-SubCell"/>
</dbReference>
<evidence type="ECO:0008006" key="8">
    <source>
        <dbReference type="Google" id="ProtNLM"/>
    </source>
</evidence>